<evidence type="ECO:0000313" key="2">
    <source>
        <dbReference type="Proteomes" id="UP000198967"/>
    </source>
</evidence>
<keyword evidence="2" id="KW-1185">Reference proteome</keyword>
<evidence type="ECO:0000313" key="1">
    <source>
        <dbReference type="EMBL" id="SDG76276.1"/>
    </source>
</evidence>
<reference evidence="1 2" key="1">
    <citation type="submission" date="2016-10" db="EMBL/GenBank/DDBJ databases">
        <authorList>
            <person name="de Groot N.N."/>
        </authorList>
    </citation>
    <scope>NUCLEOTIDE SEQUENCE [LARGE SCALE GENOMIC DNA]</scope>
    <source>
        <strain evidence="1 2">CGMCC 4.3143</strain>
    </source>
</reference>
<dbReference type="AlphaFoldDB" id="A0A1G7WWL9"/>
<dbReference type="Proteomes" id="UP000198967">
    <property type="component" value="Unassembled WGS sequence"/>
</dbReference>
<dbReference type="EMBL" id="FNBE01000015">
    <property type="protein sequence ID" value="SDG76276.1"/>
    <property type="molecule type" value="Genomic_DNA"/>
</dbReference>
<organism evidence="1 2">
    <name type="scientific">Pseudonocardia oroxyli</name>
    <dbReference type="NCBI Taxonomy" id="366584"/>
    <lineage>
        <taxon>Bacteria</taxon>
        <taxon>Bacillati</taxon>
        <taxon>Actinomycetota</taxon>
        <taxon>Actinomycetes</taxon>
        <taxon>Pseudonocardiales</taxon>
        <taxon>Pseudonocardiaceae</taxon>
        <taxon>Pseudonocardia</taxon>
    </lineage>
</organism>
<name>A0A1G7WWL9_PSEOR</name>
<dbReference type="OrthoDB" id="4324574at2"/>
<dbReference type="RefSeq" id="WP_093087944.1">
    <property type="nucleotide sequence ID" value="NZ_FNBE01000015.1"/>
</dbReference>
<sequence length="173" mass="19070">MNTPPADAEPLLLERRARQVDVDHGLFSFTAVGGVLADVPDDLGGPTDPPCAAAAPDALFLSSGASYQRVECSYEVWSAQPPELSRPPAQTDDSEVVTVDVLFSADRLFLWAMETFDDEIPLPTAGHYRAEVRVQGRRAAFRAYVDFTTTLANDDIHSLESWFIRFWPVTVGR</sequence>
<accession>A0A1G7WWL9</accession>
<protein>
    <submittedName>
        <fullName evidence="1">Uncharacterized protein</fullName>
    </submittedName>
</protein>
<gene>
    <name evidence="1" type="ORF">SAMN05216377_1153</name>
</gene>
<proteinExistence type="predicted"/>